<reference evidence="3" key="1">
    <citation type="submission" date="2022-06" db="EMBL/GenBank/DDBJ databases">
        <title>Isolation of gut microbiota from human fecal samples.</title>
        <authorList>
            <person name="Pamer E.G."/>
            <person name="Barat B."/>
            <person name="Waligurski E."/>
            <person name="Medina S."/>
            <person name="Paddock L."/>
            <person name="Mostad J."/>
        </authorList>
    </citation>
    <scope>NUCLEOTIDE SEQUENCE</scope>
    <source>
        <strain evidence="3">DFI.6.22</strain>
    </source>
</reference>
<organism evidence="3 4">
    <name type="scientific">Alistipes onderdonkii</name>
    <dbReference type="NCBI Taxonomy" id="328813"/>
    <lineage>
        <taxon>Bacteria</taxon>
        <taxon>Pseudomonadati</taxon>
        <taxon>Bacteroidota</taxon>
        <taxon>Bacteroidia</taxon>
        <taxon>Bacteroidales</taxon>
        <taxon>Rikenellaceae</taxon>
        <taxon>Alistipes</taxon>
    </lineage>
</organism>
<evidence type="ECO:0000313" key="3">
    <source>
        <dbReference type="EMBL" id="MCQ5083249.1"/>
    </source>
</evidence>
<protein>
    <submittedName>
        <fullName evidence="3">Uncharacterized protein</fullName>
    </submittedName>
</protein>
<name>A0AAJ1CET2_9BACT</name>
<evidence type="ECO:0000256" key="1">
    <source>
        <dbReference type="SAM" id="MobiDB-lite"/>
    </source>
</evidence>
<feature type="compositionally biased region" description="Basic and acidic residues" evidence="1">
    <location>
        <begin position="305"/>
        <end position="317"/>
    </location>
</feature>
<dbReference type="Gene3D" id="3.30.1330.60">
    <property type="entry name" value="OmpA-like domain"/>
    <property type="match status" value="1"/>
</dbReference>
<accession>A0AAJ1CET2</accession>
<dbReference type="RefSeq" id="WP_238614335.1">
    <property type="nucleotide sequence ID" value="NZ_JAHOOA010000004.1"/>
</dbReference>
<keyword evidence="2" id="KW-0732">Signal</keyword>
<dbReference type="EMBL" id="JANGBQ010000014">
    <property type="protein sequence ID" value="MCQ5083249.1"/>
    <property type="molecule type" value="Genomic_DNA"/>
</dbReference>
<feature type="chain" id="PRO_5042552758" evidence="2">
    <location>
        <begin position="25"/>
        <end position="336"/>
    </location>
</feature>
<dbReference type="InterPro" id="IPR036737">
    <property type="entry name" value="OmpA-like_sf"/>
</dbReference>
<evidence type="ECO:0000313" key="4">
    <source>
        <dbReference type="Proteomes" id="UP001205035"/>
    </source>
</evidence>
<gene>
    <name evidence="3" type="ORF">NE651_10150</name>
</gene>
<dbReference type="AlphaFoldDB" id="A0AAJ1CET2"/>
<feature type="region of interest" description="Disordered" evidence="1">
    <location>
        <begin position="305"/>
        <end position="336"/>
    </location>
</feature>
<comment type="caution">
    <text evidence="3">The sequence shown here is derived from an EMBL/GenBank/DDBJ whole genome shotgun (WGS) entry which is preliminary data.</text>
</comment>
<feature type="signal peptide" evidence="2">
    <location>
        <begin position="1"/>
        <end position="24"/>
    </location>
</feature>
<evidence type="ECO:0000256" key="2">
    <source>
        <dbReference type="SAM" id="SignalP"/>
    </source>
</evidence>
<sequence length="336" mass="37153">MKTIFTTFALSLALCAAAGATARAGSAVPAPAADTVMLSEATDGDYIVRRFLVKRQGDTDYSIRYQINLASLSAALDGNSRELDGLNAFVDNLMRDTLMNVKSVEITGYSSPDGPRAFNETLARNRARDFKSYVDKKYGFSKKYDVTLNSVAEDWEMCRALVAQSPVPDKQAVLGILDGKQSSDAKELALKKIPAAWEYMIKHILPPLRRVELTINYGAGSIVEQRTMIPKPKIAPRPAEQACEPCGCEVVDESITGIIVEMPGDTDYRKDLREARREAGKALKEAGHYSKKELREARRIAREQERAARKIARKEAQAAKAAAKAGKKTYRELERM</sequence>
<proteinExistence type="predicted"/>
<dbReference type="Proteomes" id="UP001205035">
    <property type="component" value="Unassembled WGS sequence"/>
</dbReference>